<gene>
    <name evidence="1" type="ORF">G4223_10580</name>
</gene>
<dbReference type="EMBL" id="JAAIYP010000037">
    <property type="protein sequence ID" value="NFV80554.1"/>
    <property type="molecule type" value="Genomic_DNA"/>
</dbReference>
<organism evidence="1 2">
    <name type="scientific">Magnetospirillum aberrantis SpK</name>
    <dbReference type="NCBI Taxonomy" id="908842"/>
    <lineage>
        <taxon>Bacteria</taxon>
        <taxon>Pseudomonadati</taxon>
        <taxon>Pseudomonadota</taxon>
        <taxon>Alphaproteobacteria</taxon>
        <taxon>Rhodospirillales</taxon>
        <taxon>Rhodospirillaceae</taxon>
        <taxon>Magnetospirillum</taxon>
    </lineage>
</organism>
<dbReference type="AlphaFoldDB" id="A0A7C9UZQ5"/>
<dbReference type="Proteomes" id="UP000480684">
    <property type="component" value="Unassembled WGS sequence"/>
</dbReference>
<reference evidence="1 2" key="1">
    <citation type="submission" date="2020-02" db="EMBL/GenBank/DDBJ databases">
        <authorList>
            <person name="Dziuba M."/>
            <person name="Kuznetsov B."/>
            <person name="Mardanov A."/>
            <person name="Ravin N."/>
            <person name="Grouzdev D."/>
        </authorList>
    </citation>
    <scope>NUCLEOTIDE SEQUENCE [LARGE SCALE GENOMIC DNA]</scope>
    <source>
        <strain evidence="1 2">SpK</strain>
    </source>
</reference>
<name>A0A7C9UZQ5_9PROT</name>
<keyword evidence="2" id="KW-1185">Reference proteome</keyword>
<evidence type="ECO:0000313" key="1">
    <source>
        <dbReference type="EMBL" id="NFV80554.1"/>
    </source>
</evidence>
<dbReference type="RefSeq" id="WP_163678999.1">
    <property type="nucleotide sequence ID" value="NZ_JAAIYP010000037.1"/>
</dbReference>
<sequence>MGFLATIARYMIPIPVPSTVRREPTADIGAQLPVPVTPVLPPAAKPAPPAVITKPAPPAVIALPPPRRPRHDLRHVSPRRFAEIVHELYVEGSLKWHEYQTVGFPSELHPDYDNTIGALTGQKADPNRPRDLLAEWEQRLDFMRRHRDPTFTVAERALAVLRRQAEPAT</sequence>
<comment type="caution">
    <text evidence="1">The sequence shown here is derived from an EMBL/GenBank/DDBJ whole genome shotgun (WGS) entry which is preliminary data.</text>
</comment>
<accession>A0A7C9UZQ5</accession>
<proteinExistence type="predicted"/>
<protein>
    <submittedName>
        <fullName evidence="1">Uncharacterized protein</fullName>
    </submittedName>
</protein>
<evidence type="ECO:0000313" key="2">
    <source>
        <dbReference type="Proteomes" id="UP000480684"/>
    </source>
</evidence>